<accession>A0A811UT15</accession>
<organism evidence="2 3">
    <name type="scientific">Ceratitis capitata</name>
    <name type="common">Mediterranean fruit fly</name>
    <name type="synonym">Tephritis capitata</name>
    <dbReference type="NCBI Taxonomy" id="7213"/>
    <lineage>
        <taxon>Eukaryota</taxon>
        <taxon>Metazoa</taxon>
        <taxon>Ecdysozoa</taxon>
        <taxon>Arthropoda</taxon>
        <taxon>Hexapoda</taxon>
        <taxon>Insecta</taxon>
        <taxon>Pterygota</taxon>
        <taxon>Neoptera</taxon>
        <taxon>Endopterygota</taxon>
        <taxon>Diptera</taxon>
        <taxon>Brachycera</taxon>
        <taxon>Muscomorpha</taxon>
        <taxon>Tephritoidea</taxon>
        <taxon>Tephritidae</taxon>
        <taxon>Ceratitis</taxon>
        <taxon>Ceratitis</taxon>
    </lineage>
</organism>
<dbReference type="AlphaFoldDB" id="A0A811UT15"/>
<feature type="region of interest" description="Disordered" evidence="1">
    <location>
        <begin position="103"/>
        <end position="126"/>
    </location>
</feature>
<evidence type="ECO:0000256" key="1">
    <source>
        <dbReference type="SAM" id="MobiDB-lite"/>
    </source>
</evidence>
<dbReference type="EMBL" id="CAJHJT010000023">
    <property type="protein sequence ID" value="CAD7000906.1"/>
    <property type="molecule type" value="Genomic_DNA"/>
</dbReference>
<evidence type="ECO:0000313" key="3">
    <source>
        <dbReference type="Proteomes" id="UP000606786"/>
    </source>
</evidence>
<evidence type="ECO:0000313" key="2">
    <source>
        <dbReference type="EMBL" id="CAD7000906.1"/>
    </source>
</evidence>
<dbReference type="Proteomes" id="UP000606786">
    <property type="component" value="Unassembled WGS sequence"/>
</dbReference>
<keyword evidence="3" id="KW-1185">Reference proteome</keyword>
<protein>
    <submittedName>
        <fullName evidence="2">(Mediterranean fruit fly) hypothetical protein</fullName>
    </submittedName>
</protein>
<dbReference type="OrthoDB" id="6247875at2759"/>
<proteinExistence type="predicted"/>
<comment type="caution">
    <text evidence="2">The sequence shown here is derived from an EMBL/GenBank/DDBJ whole genome shotgun (WGS) entry which is preliminary data.</text>
</comment>
<gene>
    <name evidence="2" type="ORF">CCAP1982_LOCUS9381</name>
</gene>
<feature type="compositionally biased region" description="Polar residues" evidence="1">
    <location>
        <begin position="114"/>
        <end position="126"/>
    </location>
</feature>
<reference evidence="2" key="1">
    <citation type="submission" date="2020-11" db="EMBL/GenBank/DDBJ databases">
        <authorList>
            <person name="Whitehead M."/>
        </authorList>
    </citation>
    <scope>NUCLEOTIDE SEQUENCE</scope>
    <source>
        <strain evidence="2">EGII</strain>
    </source>
</reference>
<name>A0A811UT15_CERCA</name>
<sequence>MRISEYKILMRNRRAEMRQLWCRGNNISGGATTINTSSNGTLPILNGPEIAVGNSIATTYHIQDINTVKSTLDVTQLDNNVIIDGGAVTNGVTSSKASYYYPPNGMSPSGLLSEGNTPSFSSHDDD</sequence>